<dbReference type="InterPro" id="IPR036603">
    <property type="entry name" value="RBP11-like"/>
</dbReference>
<dbReference type="EMBL" id="KJ461681">
    <property type="protein sequence ID" value="AHZ11104.1"/>
    <property type="molecule type" value="Genomic_DNA"/>
</dbReference>
<dbReference type="Gene3D" id="3.30.1360.10">
    <property type="entry name" value="RNA polymerase, RBP11-like subunit"/>
    <property type="match status" value="1"/>
</dbReference>
<comment type="similarity">
    <text evidence="2 8">Belongs to the RNA polymerase alpha chain family.</text>
</comment>
<accession>A0A024B3E7</accession>
<dbReference type="GO" id="GO:0003677">
    <property type="term" value="F:DNA binding"/>
    <property type="evidence" value="ECO:0007669"/>
    <property type="project" value="UniProtKB-UniRule"/>
</dbReference>
<dbReference type="Pfam" id="PF01000">
    <property type="entry name" value="RNA_pol_A_bac"/>
    <property type="match status" value="1"/>
</dbReference>
<evidence type="ECO:0000259" key="9">
    <source>
        <dbReference type="SMART" id="SM00662"/>
    </source>
</evidence>
<dbReference type="Gene3D" id="1.10.150.20">
    <property type="entry name" value="5' to 3' exonuclease, C-terminal subdomain"/>
    <property type="match status" value="1"/>
</dbReference>
<keyword evidence="5 8" id="KW-0548">Nucleotidyltransferase</keyword>
<dbReference type="GO" id="GO:0046983">
    <property type="term" value="F:protein dimerization activity"/>
    <property type="evidence" value="ECO:0007669"/>
    <property type="project" value="InterPro"/>
</dbReference>
<dbReference type="GO" id="GO:0006351">
    <property type="term" value="P:DNA-templated transcription"/>
    <property type="evidence" value="ECO:0007669"/>
    <property type="project" value="UniProtKB-UniRule"/>
</dbReference>
<evidence type="ECO:0000256" key="7">
    <source>
        <dbReference type="ARBA" id="ARBA00048552"/>
    </source>
</evidence>
<dbReference type="InterPro" id="IPR011773">
    <property type="entry name" value="DNA-dir_RpoA"/>
</dbReference>
<feature type="region of interest" description="Alpha C-terminal domain (alpha-CTD)" evidence="8">
    <location>
        <begin position="282"/>
        <end position="348"/>
    </location>
</feature>
<dbReference type="InterPro" id="IPR011262">
    <property type="entry name" value="DNA-dir_RNA_pol_insert"/>
</dbReference>
<dbReference type="InterPro" id="IPR011263">
    <property type="entry name" value="DNA-dir_RNA_pol_RpoA/D/Rpb3"/>
</dbReference>
<protein>
    <recommendedName>
        <fullName evidence="8">DNA-directed RNA polymerase subunit alpha</fullName>
        <shortName evidence="8">PEP</shortName>
        <ecNumber evidence="8">2.7.7.6</ecNumber>
    </recommendedName>
    <alternativeName>
        <fullName evidence="8">Plastid-encoded RNA polymerase subunit alpha</fullName>
        <shortName evidence="8">RNA polymerase subunit alpha</shortName>
    </alternativeName>
</protein>
<evidence type="ECO:0000313" key="10">
    <source>
        <dbReference type="EMBL" id="AHZ11104.1"/>
    </source>
</evidence>
<dbReference type="GO" id="GO:0000428">
    <property type="term" value="C:DNA-directed RNA polymerase complex"/>
    <property type="evidence" value="ECO:0007669"/>
    <property type="project" value="UniProtKB-KW"/>
</dbReference>
<dbReference type="GO" id="GO:0009507">
    <property type="term" value="C:chloroplast"/>
    <property type="evidence" value="ECO:0007669"/>
    <property type="project" value="UniProtKB-SubCell"/>
</dbReference>
<comment type="catalytic activity">
    <reaction evidence="7 8">
        <text>RNA(n) + a ribonucleoside 5'-triphosphate = RNA(n+1) + diphosphate</text>
        <dbReference type="Rhea" id="RHEA:21248"/>
        <dbReference type="Rhea" id="RHEA-COMP:14527"/>
        <dbReference type="Rhea" id="RHEA-COMP:17342"/>
        <dbReference type="ChEBI" id="CHEBI:33019"/>
        <dbReference type="ChEBI" id="CHEBI:61557"/>
        <dbReference type="ChEBI" id="CHEBI:140395"/>
        <dbReference type="EC" id="2.7.7.6"/>
    </reaction>
</comment>
<feature type="region of interest" description="Alpha N-terminal domain (alpha-NTD)" evidence="8">
    <location>
        <begin position="1"/>
        <end position="247"/>
    </location>
</feature>
<dbReference type="SUPFAM" id="SSF47789">
    <property type="entry name" value="C-terminal domain of RNA polymerase alpha subunit"/>
    <property type="match status" value="1"/>
</dbReference>
<reference evidence="10" key="1">
    <citation type="journal article" date="2014" name="Genome Biol. Evol.">
        <title>Analyses of charophyte chloroplast genomes help characterize the ancestral chloroplast genome of land plants.</title>
        <authorList>
            <person name="Civan P."/>
            <person name="Foster P.G."/>
            <person name="Embley M.T."/>
            <person name="Seneca A."/>
            <person name="Cox C.J."/>
        </authorList>
    </citation>
    <scope>NUCLEOTIDE SEQUENCE</scope>
</reference>
<dbReference type="GeneID" id="19523925"/>
<comment type="function">
    <text evidence="1 8">DNA-dependent RNA polymerase catalyzes the transcription of DNA into RNA using the four ribonucleoside triphosphates as substrates.</text>
</comment>
<keyword evidence="3 8" id="KW-0240">DNA-directed RNA polymerase</keyword>
<dbReference type="InterPro" id="IPR036643">
    <property type="entry name" value="RNApol_insert_sf"/>
</dbReference>
<dbReference type="InterPro" id="IPR011260">
    <property type="entry name" value="RNAP_asu_C"/>
</dbReference>
<proteinExistence type="inferred from homology"/>
<evidence type="ECO:0000256" key="2">
    <source>
        <dbReference type="ARBA" id="ARBA00007123"/>
    </source>
</evidence>
<feature type="domain" description="DNA-directed RNA polymerase RpoA/D/Rpb3-type" evidence="9">
    <location>
        <begin position="29"/>
        <end position="229"/>
    </location>
</feature>
<dbReference type="GO" id="GO:0003899">
    <property type="term" value="F:DNA-directed RNA polymerase activity"/>
    <property type="evidence" value="ECO:0007669"/>
    <property type="project" value="UniProtKB-UniRule"/>
</dbReference>
<keyword evidence="10" id="KW-0934">Plastid</keyword>
<dbReference type="CDD" id="cd06928">
    <property type="entry name" value="RNAP_alpha_NTD"/>
    <property type="match status" value="1"/>
</dbReference>
<name>A0A024B3E7_9VIRI</name>
<dbReference type="Gene3D" id="2.170.120.12">
    <property type="entry name" value="DNA-directed RNA polymerase, insert domain"/>
    <property type="match status" value="1"/>
</dbReference>
<dbReference type="SMART" id="SM00662">
    <property type="entry name" value="RPOLD"/>
    <property type="match status" value="1"/>
</dbReference>
<dbReference type="SUPFAM" id="SSF55257">
    <property type="entry name" value="RBP11-like subunits of RNA polymerase"/>
    <property type="match status" value="1"/>
</dbReference>
<dbReference type="RefSeq" id="YP_009033721.1">
    <property type="nucleotide sequence ID" value="NC_024168.1"/>
</dbReference>
<dbReference type="AlphaFoldDB" id="A0A024B3E7"/>
<keyword evidence="6 8" id="KW-0804">Transcription</keyword>
<dbReference type="Pfam" id="PF01193">
    <property type="entry name" value="RNA_pol_L"/>
    <property type="match status" value="1"/>
</dbReference>
<dbReference type="SUPFAM" id="SSF56553">
    <property type="entry name" value="Insert subdomain of RNA polymerase alpha subunit"/>
    <property type="match status" value="1"/>
</dbReference>
<comment type="domain">
    <text evidence="8">The N-terminal domain is essential for RNAP assembly and basal transcription, whereas the C-terminal domain is involved in interaction with transcriptional regulators and with upstream promoter elements.</text>
</comment>
<organism evidence="10">
    <name type="scientific">Roya anglica</name>
    <dbReference type="NCBI Taxonomy" id="43943"/>
    <lineage>
        <taxon>Eukaryota</taxon>
        <taxon>Viridiplantae</taxon>
        <taxon>Streptophyta</taxon>
        <taxon>Zygnematophyceae</taxon>
        <taxon>Zygnematophycidae</taxon>
        <taxon>Zygnematales</taxon>
        <taxon>Mesotaeniaceae</taxon>
        <taxon>Roya</taxon>
    </lineage>
</organism>
<dbReference type="Pfam" id="PF03118">
    <property type="entry name" value="RNA_pol_A_CTD"/>
    <property type="match status" value="1"/>
</dbReference>
<evidence type="ECO:0000256" key="5">
    <source>
        <dbReference type="ARBA" id="ARBA00022695"/>
    </source>
</evidence>
<evidence type="ECO:0000256" key="1">
    <source>
        <dbReference type="ARBA" id="ARBA00004026"/>
    </source>
</evidence>
<keyword evidence="10" id="KW-0150">Chloroplast</keyword>
<keyword evidence="4 8" id="KW-0808">Transferase</keyword>
<evidence type="ECO:0000256" key="6">
    <source>
        <dbReference type="ARBA" id="ARBA00023163"/>
    </source>
</evidence>
<geneLocation type="chloroplast" evidence="10"/>
<evidence type="ECO:0000256" key="3">
    <source>
        <dbReference type="ARBA" id="ARBA00022478"/>
    </source>
</evidence>
<evidence type="ECO:0000256" key="4">
    <source>
        <dbReference type="ARBA" id="ARBA00022679"/>
    </source>
</evidence>
<sequence>MEQSNSVTLIRPKWRCVEDNPEENRRLHYSRFVLSPLLLGQAMTIGVSIRRALLSEVQGVCITSVAILNASHEYCSLEGVKESVDEILMNLKQIVFKGSIFKAENASLLVQGPGIVTAKHIHLSSSIAVVDSDQHIATLTKNISFSLELVLEEGNCEKLKEKKQDQNSWFEIYGHIPPVQKINYSVHPLGKFQTRQELLFLEIWTNKSLTPQRALYEASYNLLNLFNEIFPVSTSDNLSNKQLHIDQEEISNNYNDSEELLTVFDASISNLFPSNNNLENEFDRKNLSIDQLKLSPRISNSLKKANIYTISDLLKYNQNDLLKIKNFGKKSVEQVLLALEQHLNLQLD</sequence>
<comment type="subunit">
    <text evidence="8">In plastids the minimal PEP RNA polymerase catalytic core is composed of four subunits: alpha, beta, beta', and beta''. When a (nuclear-encoded) sigma factor is associated with the core the holoenzyme is formed, which can initiate transcription.</text>
</comment>
<dbReference type="HAMAP" id="MF_00059">
    <property type="entry name" value="RNApol_bact_RpoA"/>
    <property type="match status" value="1"/>
</dbReference>
<evidence type="ECO:0000256" key="8">
    <source>
        <dbReference type="HAMAP-Rule" id="MF_00059"/>
    </source>
</evidence>
<comment type="subcellular location">
    <subcellularLocation>
        <location evidence="8">Plastid</location>
        <location evidence="8">Chloroplast</location>
    </subcellularLocation>
</comment>
<gene>
    <name evidence="8 10" type="primary">rpoA</name>
</gene>
<dbReference type="EC" id="2.7.7.6" evidence="8"/>